<reference evidence="1" key="1">
    <citation type="journal article" date="2019" name="bioRxiv">
        <title>The Genome of the Zebra Mussel, Dreissena polymorpha: A Resource for Invasive Species Research.</title>
        <authorList>
            <person name="McCartney M.A."/>
            <person name="Auch B."/>
            <person name="Kono T."/>
            <person name="Mallez S."/>
            <person name="Zhang Y."/>
            <person name="Obille A."/>
            <person name="Becker A."/>
            <person name="Abrahante J.E."/>
            <person name="Garbe J."/>
            <person name="Badalamenti J.P."/>
            <person name="Herman A."/>
            <person name="Mangelson H."/>
            <person name="Liachko I."/>
            <person name="Sullivan S."/>
            <person name="Sone E.D."/>
            <person name="Koren S."/>
            <person name="Silverstein K.A.T."/>
            <person name="Beckman K.B."/>
            <person name="Gohl D.M."/>
        </authorList>
    </citation>
    <scope>NUCLEOTIDE SEQUENCE</scope>
    <source>
        <strain evidence="1">Duluth1</strain>
        <tissue evidence="1">Whole animal</tissue>
    </source>
</reference>
<sequence length="76" mass="8466">MTCWTTSRYALFPTEHTHHSGQCPGSAEVLPAGLHHGRLKLIQNTYFIVDSVLGQQKYDLLDNITEGSSPNRTHTS</sequence>
<reference evidence="1" key="2">
    <citation type="submission" date="2020-11" db="EMBL/GenBank/DDBJ databases">
        <authorList>
            <person name="McCartney M.A."/>
            <person name="Auch B."/>
            <person name="Kono T."/>
            <person name="Mallez S."/>
            <person name="Becker A."/>
            <person name="Gohl D.M."/>
            <person name="Silverstein K.A.T."/>
            <person name="Koren S."/>
            <person name="Bechman K.B."/>
            <person name="Herman A."/>
            <person name="Abrahante J.E."/>
            <person name="Garbe J."/>
        </authorList>
    </citation>
    <scope>NUCLEOTIDE SEQUENCE</scope>
    <source>
        <strain evidence="1">Duluth1</strain>
        <tissue evidence="1">Whole animal</tissue>
    </source>
</reference>
<dbReference type="EMBL" id="JAIWYP010000004">
    <property type="protein sequence ID" value="KAH3840742.1"/>
    <property type="molecule type" value="Genomic_DNA"/>
</dbReference>
<evidence type="ECO:0000313" key="1">
    <source>
        <dbReference type="EMBL" id="KAH3840742.1"/>
    </source>
</evidence>
<accession>A0A9D4KIY1</accession>
<dbReference type="AlphaFoldDB" id="A0A9D4KIY1"/>
<organism evidence="1 2">
    <name type="scientific">Dreissena polymorpha</name>
    <name type="common">Zebra mussel</name>
    <name type="synonym">Mytilus polymorpha</name>
    <dbReference type="NCBI Taxonomy" id="45954"/>
    <lineage>
        <taxon>Eukaryota</taxon>
        <taxon>Metazoa</taxon>
        <taxon>Spiralia</taxon>
        <taxon>Lophotrochozoa</taxon>
        <taxon>Mollusca</taxon>
        <taxon>Bivalvia</taxon>
        <taxon>Autobranchia</taxon>
        <taxon>Heteroconchia</taxon>
        <taxon>Euheterodonta</taxon>
        <taxon>Imparidentia</taxon>
        <taxon>Neoheterodontei</taxon>
        <taxon>Myida</taxon>
        <taxon>Dreissenoidea</taxon>
        <taxon>Dreissenidae</taxon>
        <taxon>Dreissena</taxon>
    </lineage>
</organism>
<gene>
    <name evidence="1" type="ORF">DPMN_114198</name>
</gene>
<name>A0A9D4KIY1_DREPO</name>
<proteinExistence type="predicted"/>
<keyword evidence="2" id="KW-1185">Reference proteome</keyword>
<comment type="caution">
    <text evidence="1">The sequence shown here is derived from an EMBL/GenBank/DDBJ whole genome shotgun (WGS) entry which is preliminary data.</text>
</comment>
<protein>
    <submittedName>
        <fullName evidence="1">Uncharacterized protein</fullName>
    </submittedName>
</protein>
<evidence type="ECO:0000313" key="2">
    <source>
        <dbReference type="Proteomes" id="UP000828390"/>
    </source>
</evidence>
<dbReference type="Proteomes" id="UP000828390">
    <property type="component" value="Unassembled WGS sequence"/>
</dbReference>